<dbReference type="Proteomes" id="UP000320314">
    <property type="component" value="Unassembled WGS sequence"/>
</dbReference>
<dbReference type="CDD" id="cd06124">
    <property type="entry name" value="cupin_NimR-like_N"/>
    <property type="match status" value="1"/>
</dbReference>
<dbReference type="OrthoDB" id="9804543at2"/>
<dbReference type="Pfam" id="PF12833">
    <property type="entry name" value="HTH_18"/>
    <property type="match status" value="1"/>
</dbReference>
<protein>
    <submittedName>
        <fullName evidence="6">Helix-turn-helix transcriptional regulator</fullName>
    </submittedName>
</protein>
<evidence type="ECO:0000256" key="4">
    <source>
        <dbReference type="ARBA" id="ARBA00023163"/>
    </source>
</evidence>
<gene>
    <name evidence="6" type="ORF">FJU11_10815</name>
</gene>
<reference evidence="6 7" key="1">
    <citation type="submission" date="2019-06" db="EMBL/GenBank/DDBJ databases">
        <authorList>
            <person name="Li M."/>
        </authorList>
    </citation>
    <scope>NUCLEOTIDE SEQUENCE [LARGE SCALE GENOMIC DNA]</scope>
    <source>
        <strain evidence="6 7">BGMRC6574</strain>
    </source>
</reference>
<dbReference type="InterPro" id="IPR011051">
    <property type="entry name" value="RmlC_Cupin_sf"/>
</dbReference>
<keyword evidence="3" id="KW-0238">DNA-binding</keyword>
<dbReference type="Gene3D" id="1.10.10.60">
    <property type="entry name" value="Homeodomain-like"/>
    <property type="match status" value="1"/>
</dbReference>
<evidence type="ECO:0000313" key="7">
    <source>
        <dbReference type="Proteomes" id="UP000320314"/>
    </source>
</evidence>
<keyword evidence="2" id="KW-0805">Transcription regulation</keyword>
<keyword evidence="7" id="KW-1185">Reference proteome</keyword>
<proteinExistence type="predicted"/>
<dbReference type="SMART" id="SM00342">
    <property type="entry name" value="HTH_ARAC"/>
    <property type="match status" value="1"/>
</dbReference>
<evidence type="ECO:0000256" key="1">
    <source>
        <dbReference type="ARBA" id="ARBA00022491"/>
    </source>
</evidence>
<dbReference type="GO" id="GO:0043565">
    <property type="term" value="F:sequence-specific DNA binding"/>
    <property type="evidence" value="ECO:0007669"/>
    <property type="project" value="InterPro"/>
</dbReference>
<dbReference type="FunFam" id="1.10.10.60:FF:000132">
    <property type="entry name" value="AraC family transcriptional regulator"/>
    <property type="match status" value="1"/>
</dbReference>
<feature type="domain" description="HTH araC/xylS-type" evidence="5">
    <location>
        <begin position="157"/>
        <end position="257"/>
    </location>
</feature>
<dbReference type="InterPro" id="IPR009057">
    <property type="entry name" value="Homeodomain-like_sf"/>
</dbReference>
<evidence type="ECO:0000313" key="6">
    <source>
        <dbReference type="EMBL" id="TPW27725.1"/>
    </source>
</evidence>
<dbReference type="EMBL" id="VHLH01000019">
    <property type="protein sequence ID" value="TPW27725.1"/>
    <property type="molecule type" value="Genomic_DNA"/>
</dbReference>
<name>A0A506U3Z0_9HYPH</name>
<dbReference type="InterPro" id="IPR020449">
    <property type="entry name" value="Tscrpt_reg_AraC-type_HTH"/>
</dbReference>
<evidence type="ECO:0000256" key="2">
    <source>
        <dbReference type="ARBA" id="ARBA00023015"/>
    </source>
</evidence>
<evidence type="ECO:0000256" key="3">
    <source>
        <dbReference type="ARBA" id="ARBA00023125"/>
    </source>
</evidence>
<comment type="caution">
    <text evidence="6">The sequence shown here is derived from an EMBL/GenBank/DDBJ whole genome shotgun (WGS) entry which is preliminary data.</text>
</comment>
<accession>A0A506U3Z0</accession>
<organism evidence="6 7">
    <name type="scientific">Pararhizobium mangrovi</name>
    <dbReference type="NCBI Taxonomy" id="2590452"/>
    <lineage>
        <taxon>Bacteria</taxon>
        <taxon>Pseudomonadati</taxon>
        <taxon>Pseudomonadota</taxon>
        <taxon>Alphaproteobacteria</taxon>
        <taxon>Hyphomicrobiales</taxon>
        <taxon>Rhizobiaceae</taxon>
        <taxon>Rhizobium/Agrobacterium group</taxon>
        <taxon>Pararhizobium</taxon>
    </lineage>
</organism>
<evidence type="ECO:0000259" key="5">
    <source>
        <dbReference type="PROSITE" id="PS01124"/>
    </source>
</evidence>
<dbReference type="PANTHER" id="PTHR11019:SF159">
    <property type="entry name" value="TRANSCRIPTIONAL REGULATOR-RELATED"/>
    <property type="match status" value="1"/>
</dbReference>
<dbReference type="RefSeq" id="WP_141167070.1">
    <property type="nucleotide sequence ID" value="NZ_VHLH01000019.1"/>
</dbReference>
<dbReference type="AlphaFoldDB" id="A0A506U3Z0"/>
<dbReference type="PANTHER" id="PTHR11019">
    <property type="entry name" value="HTH-TYPE TRANSCRIPTIONAL REGULATOR NIMR"/>
    <property type="match status" value="1"/>
</dbReference>
<keyword evidence="1" id="KW-0678">Repressor</keyword>
<dbReference type="SUPFAM" id="SSF46689">
    <property type="entry name" value="Homeodomain-like"/>
    <property type="match status" value="1"/>
</dbReference>
<dbReference type="PROSITE" id="PS01124">
    <property type="entry name" value="HTH_ARAC_FAMILY_2"/>
    <property type="match status" value="1"/>
</dbReference>
<sequence length="264" mass="29244">MSTPLIEPNRADNIGDDDLFAVERRETTVRDTAIHQHATGQLIGSLSGLLSIRTLTGAWVVPATHAIWMPPRTEHAMRSHGTFAGWSVYVGEGACAGLRDHPATLRTSRLLREAVHRAASWNHPPQATHERRIAAVILDEIASLAAIPLSLVLPTDPRLRSIVDRLLADPTDERTIADWSRLAGMSPRTLARRFMAETGMNLTRWRQRALCIHTIERLADGQSVTTIAIDLGYSNVGAFIAMFRRVTGQTPARYARLQPDRVDD</sequence>
<dbReference type="PRINTS" id="PR00032">
    <property type="entry name" value="HTHARAC"/>
</dbReference>
<dbReference type="InterPro" id="IPR018060">
    <property type="entry name" value="HTH_AraC"/>
</dbReference>
<dbReference type="SUPFAM" id="SSF51182">
    <property type="entry name" value="RmlC-like cupins"/>
    <property type="match status" value="1"/>
</dbReference>
<keyword evidence="4" id="KW-0804">Transcription</keyword>
<dbReference type="GO" id="GO:0003700">
    <property type="term" value="F:DNA-binding transcription factor activity"/>
    <property type="evidence" value="ECO:0007669"/>
    <property type="project" value="InterPro"/>
</dbReference>